<gene>
    <name evidence="3" type="ORF">EHYA_08252</name>
</gene>
<reference evidence="3 4" key="1">
    <citation type="submission" date="2018-12" db="EMBL/GenBank/DDBJ databases">
        <title>Draft genome sequence of Embleya hyalina NBRC 13850T.</title>
        <authorList>
            <person name="Komaki H."/>
            <person name="Hosoyama A."/>
            <person name="Kimura A."/>
            <person name="Ichikawa N."/>
            <person name="Tamura T."/>
        </authorList>
    </citation>
    <scope>NUCLEOTIDE SEQUENCE [LARGE SCALE GENOMIC DNA]</scope>
    <source>
        <strain evidence="3 4">NBRC 13850</strain>
    </source>
</reference>
<evidence type="ECO:0000256" key="2">
    <source>
        <dbReference type="SAM" id="SignalP"/>
    </source>
</evidence>
<dbReference type="PROSITE" id="PS51318">
    <property type="entry name" value="TAT"/>
    <property type="match status" value="1"/>
</dbReference>
<dbReference type="EMBL" id="BIFH01000040">
    <property type="protein sequence ID" value="GCE00526.1"/>
    <property type="molecule type" value="Genomic_DNA"/>
</dbReference>
<feature type="signal peptide" evidence="2">
    <location>
        <begin position="1"/>
        <end position="27"/>
    </location>
</feature>
<comment type="caution">
    <text evidence="3">The sequence shown here is derived from an EMBL/GenBank/DDBJ whole genome shotgun (WGS) entry which is preliminary data.</text>
</comment>
<dbReference type="RefSeq" id="WP_126642247.1">
    <property type="nucleotide sequence ID" value="NZ_BIFH01000040.1"/>
</dbReference>
<dbReference type="Proteomes" id="UP000286931">
    <property type="component" value="Unassembled WGS sequence"/>
</dbReference>
<evidence type="ECO:0000313" key="3">
    <source>
        <dbReference type="EMBL" id="GCE00526.1"/>
    </source>
</evidence>
<protein>
    <submittedName>
        <fullName evidence="3">Uncharacterized protein</fullName>
    </submittedName>
</protein>
<name>A0A401Z179_9ACTN</name>
<proteinExistence type="predicted"/>
<sequence length="68" mass="6504">MTQTRRIIAAVALAAGAAALATPVANAGTPPPDIALTTPDSTASAADGVDPQQALNTAVTSLVGGLAH</sequence>
<evidence type="ECO:0000256" key="1">
    <source>
        <dbReference type="SAM" id="MobiDB-lite"/>
    </source>
</evidence>
<organism evidence="3 4">
    <name type="scientific">Embleya hyalina</name>
    <dbReference type="NCBI Taxonomy" id="516124"/>
    <lineage>
        <taxon>Bacteria</taxon>
        <taxon>Bacillati</taxon>
        <taxon>Actinomycetota</taxon>
        <taxon>Actinomycetes</taxon>
        <taxon>Kitasatosporales</taxon>
        <taxon>Streptomycetaceae</taxon>
        <taxon>Embleya</taxon>
    </lineage>
</organism>
<feature type="chain" id="PRO_5018974633" evidence="2">
    <location>
        <begin position="28"/>
        <end position="68"/>
    </location>
</feature>
<feature type="region of interest" description="Disordered" evidence="1">
    <location>
        <begin position="26"/>
        <end position="50"/>
    </location>
</feature>
<keyword evidence="4" id="KW-1185">Reference proteome</keyword>
<evidence type="ECO:0000313" key="4">
    <source>
        <dbReference type="Proteomes" id="UP000286931"/>
    </source>
</evidence>
<accession>A0A401Z179</accession>
<keyword evidence="2" id="KW-0732">Signal</keyword>
<dbReference type="InterPro" id="IPR006311">
    <property type="entry name" value="TAT_signal"/>
</dbReference>
<dbReference type="OrthoDB" id="9914739at2"/>
<dbReference type="AlphaFoldDB" id="A0A401Z179"/>